<comment type="pathway">
    <text evidence="1">tRNA modification; wybutosine-tRNA(Phe) biosynthesis.</text>
</comment>
<sequence>MDGVPCLRVSQRHAQQFRRCLQSKGALDLSLCMLKHLEDTVLLPILPSSLPQLDLQSLRAMVASDSACEIVWRQSHLQSKKERGQKRGNKLEEILQELLGSHGERWTEELRADLPRSFQRHGDLVLLGDNCFSSPLWKKMDRQLWSAVVKGLGAKRLAKMSRISPDGFRSPVVTMLLGEHSWVKHVDNKICYEFDVTKCMFSAGNITEKLRVAGFDCRGETVVDLYAGIGYFTLPYLVHAGAGHVHACEWNPDAAEALQKNLVANEVSDRCTVHQGDNRQLQLCDIADRVNLGLIPSSEEGWPVACRLLKKTTGGVLHIHQNVTTPLPNTAAIPEISDAIQRVSGKAADREVWQTWADDTANRIASILKDMTDVLWLTNIQHIEHVKSYAPHVHHIVLDLECRPS</sequence>
<comment type="catalytic activity">
    <reaction evidence="9">
        <text>4-demethylwyosine(37) in tRNA(Phe) + S-adenosyl-L-methionine = 4-demethyl-7-[(3S)-3-amino-3-carboxypropyl]wyosine(37) in tRNA(Phe) + S-methyl-5'-thioadenosine + H(+)</text>
        <dbReference type="Rhea" id="RHEA:36355"/>
        <dbReference type="Rhea" id="RHEA-COMP:10164"/>
        <dbReference type="Rhea" id="RHEA-COMP:10378"/>
        <dbReference type="ChEBI" id="CHEBI:15378"/>
        <dbReference type="ChEBI" id="CHEBI:17509"/>
        <dbReference type="ChEBI" id="CHEBI:59789"/>
        <dbReference type="ChEBI" id="CHEBI:64315"/>
        <dbReference type="ChEBI" id="CHEBI:73550"/>
        <dbReference type="EC" id="2.5.1.114"/>
    </reaction>
</comment>
<dbReference type="AlphaFoldDB" id="A0A4U5UCF4"/>
<keyword evidence="6" id="KW-0819">tRNA processing</keyword>
<dbReference type="GO" id="GO:0005737">
    <property type="term" value="C:cytoplasm"/>
    <property type="evidence" value="ECO:0007669"/>
    <property type="project" value="TreeGrafter"/>
</dbReference>
<evidence type="ECO:0000259" key="10">
    <source>
        <dbReference type="PROSITE" id="PS51684"/>
    </source>
</evidence>
<proteinExistence type="predicted"/>
<evidence type="ECO:0000256" key="7">
    <source>
        <dbReference type="ARBA" id="ARBA00031315"/>
    </source>
</evidence>
<keyword evidence="5" id="KW-0949">S-adenosyl-L-methionine</keyword>
<dbReference type="Gene3D" id="3.40.50.150">
    <property type="entry name" value="Vaccinia Virus protein VP39"/>
    <property type="match status" value="1"/>
</dbReference>
<dbReference type="STRING" id="240159.A0A4U5UCF4"/>
<dbReference type="Pfam" id="PF25132">
    <property type="entry name" value="TYW2_N"/>
    <property type="match status" value="1"/>
</dbReference>
<dbReference type="Pfam" id="PF25133">
    <property type="entry name" value="TYW2_N_2"/>
    <property type="match status" value="1"/>
</dbReference>
<keyword evidence="4" id="KW-0808">Transferase</keyword>
<dbReference type="FunFam" id="3.30.300.110:FF:000002">
    <property type="entry name" value="tRNA wybutosine-synthesizing protein 2 homolog"/>
    <property type="match status" value="1"/>
</dbReference>
<dbReference type="EMBL" id="CM014083">
    <property type="protein sequence ID" value="TKS72186.1"/>
    <property type="molecule type" value="Genomic_DNA"/>
</dbReference>
<dbReference type="InterPro" id="IPR056745">
    <property type="entry name" value="TYW2_N"/>
</dbReference>
<comment type="function">
    <text evidence="8">S-adenosyl-L-methionine-dependent transferase that acts as a component of the wybutosine biosynthesis pathway. Wybutosine is a hyper modified guanosine with a tricyclic base found at the 3'-position adjacent to the anticodon of eukaryotic phenylalanine tRNA. Catalyzes the transfer of the alpha-amino-alpha-carboxypropyl (acp) group from S-adenosyl-L-methionine to the C-7 position of 4-demethylwyosine (imG-14) to produce wybutosine-86.</text>
</comment>
<dbReference type="PROSITE" id="PS51684">
    <property type="entry name" value="SAM_MT_TRM5_TYW2"/>
    <property type="match status" value="1"/>
</dbReference>
<evidence type="ECO:0000256" key="8">
    <source>
        <dbReference type="ARBA" id="ARBA00037786"/>
    </source>
</evidence>
<dbReference type="GO" id="GO:0008175">
    <property type="term" value="F:tRNA methyltransferase activity"/>
    <property type="evidence" value="ECO:0007669"/>
    <property type="project" value="TreeGrafter"/>
</dbReference>
<dbReference type="InterPro" id="IPR056743">
    <property type="entry name" value="TRM5-TYW2-like_MTfase"/>
</dbReference>
<protein>
    <recommendedName>
        <fullName evidence="3">tRNA wybutosine-synthesizing protein 2 homolog</fullName>
        <ecNumber evidence="2">2.5.1.114</ecNumber>
    </recommendedName>
    <alternativeName>
        <fullName evidence="7">tRNA(Phe) (4-demethylwyosine(37)-C(7)) aminocarboxypropyltransferase</fullName>
    </alternativeName>
</protein>
<reference evidence="11 12" key="1">
    <citation type="submission" date="2019-01" db="EMBL/GenBank/DDBJ databases">
        <title>Genome Assembly of Collichthys lucidus.</title>
        <authorList>
            <person name="Cai M."/>
            <person name="Xiao S."/>
        </authorList>
    </citation>
    <scope>NUCLEOTIDE SEQUENCE [LARGE SCALE GENOMIC DNA]</scope>
    <source>
        <strain evidence="11">JT15FE1705JMU</strain>
        <tissue evidence="11">Muscle</tissue>
    </source>
</reference>
<gene>
    <name evidence="11" type="ORF">D9C73_006260</name>
</gene>
<feature type="domain" description="SAM-dependent methyltransferase TRM5/TYW2-type" evidence="10">
    <location>
        <begin position="118"/>
        <end position="404"/>
    </location>
</feature>
<dbReference type="GO" id="GO:0030488">
    <property type="term" value="P:tRNA methylation"/>
    <property type="evidence" value="ECO:0007669"/>
    <property type="project" value="TreeGrafter"/>
</dbReference>
<dbReference type="Proteomes" id="UP000298787">
    <property type="component" value="Chromosome 6"/>
</dbReference>
<dbReference type="CDD" id="cd02440">
    <property type="entry name" value="AdoMet_MTases"/>
    <property type="match status" value="1"/>
</dbReference>
<dbReference type="InterPro" id="IPR030382">
    <property type="entry name" value="MeTrfase_TRM5/TYW2"/>
</dbReference>
<dbReference type="GO" id="GO:0031591">
    <property type="term" value="P:wybutosine biosynthetic process"/>
    <property type="evidence" value="ECO:0007669"/>
    <property type="project" value="TreeGrafter"/>
</dbReference>
<evidence type="ECO:0000256" key="4">
    <source>
        <dbReference type="ARBA" id="ARBA00022679"/>
    </source>
</evidence>
<dbReference type="PANTHER" id="PTHR23245">
    <property type="entry name" value="TRNA METHYLTRANSFERASE"/>
    <property type="match status" value="1"/>
</dbReference>
<name>A0A4U5UCF4_COLLU</name>
<dbReference type="FunFam" id="3.40.50.150:FF:000201">
    <property type="entry name" value="tRNA wybutosine-synthesizing protein 2 homolog"/>
    <property type="match status" value="1"/>
</dbReference>
<organism evidence="11 12">
    <name type="scientific">Collichthys lucidus</name>
    <name type="common">Big head croaker</name>
    <name type="synonym">Sciaena lucida</name>
    <dbReference type="NCBI Taxonomy" id="240159"/>
    <lineage>
        <taxon>Eukaryota</taxon>
        <taxon>Metazoa</taxon>
        <taxon>Chordata</taxon>
        <taxon>Craniata</taxon>
        <taxon>Vertebrata</taxon>
        <taxon>Euteleostomi</taxon>
        <taxon>Actinopterygii</taxon>
        <taxon>Neopterygii</taxon>
        <taxon>Teleostei</taxon>
        <taxon>Neoteleostei</taxon>
        <taxon>Acanthomorphata</taxon>
        <taxon>Eupercaria</taxon>
        <taxon>Sciaenidae</taxon>
        <taxon>Collichthys</taxon>
    </lineage>
</organism>
<dbReference type="EC" id="2.5.1.114" evidence="2"/>
<dbReference type="GO" id="GO:0102522">
    <property type="term" value="F:tRNA 4-demethylwyosine alpha-amino-alpha-carboxypropyltransferase activity"/>
    <property type="evidence" value="ECO:0007669"/>
    <property type="project" value="UniProtKB-EC"/>
</dbReference>
<evidence type="ECO:0000256" key="2">
    <source>
        <dbReference type="ARBA" id="ARBA00012265"/>
    </source>
</evidence>
<evidence type="ECO:0000313" key="12">
    <source>
        <dbReference type="Proteomes" id="UP000298787"/>
    </source>
</evidence>
<evidence type="ECO:0000256" key="9">
    <source>
        <dbReference type="ARBA" id="ARBA00049400"/>
    </source>
</evidence>
<evidence type="ECO:0000256" key="5">
    <source>
        <dbReference type="ARBA" id="ARBA00022691"/>
    </source>
</evidence>
<evidence type="ECO:0000313" key="11">
    <source>
        <dbReference type="EMBL" id="TKS72186.1"/>
    </source>
</evidence>
<dbReference type="InterPro" id="IPR029063">
    <property type="entry name" value="SAM-dependent_MTases_sf"/>
</dbReference>
<dbReference type="PANTHER" id="PTHR23245:SF25">
    <property type="entry name" value="TRNA WYBUTOSINE-SYNTHESIZING PROTEIN 2 HOMOLOG"/>
    <property type="match status" value="1"/>
</dbReference>
<accession>A0A4U5UCF4</accession>
<keyword evidence="12" id="KW-1185">Reference proteome</keyword>
<dbReference type="Pfam" id="PF02475">
    <property type="entry name" value="TRM5-TYW2_MTfase"/>
    <property type="match status" value="1"/>
</dbReference>
<dbReference type="Gene3D" id="3.30.300.110">
    <property type="entry name" value="Met-10+ protein-like domains"/>
    <property type="match status" value="1"/>
</dbReference>
<dbReference type="OrthoDB" id="408788at2759"/>
<evidence type="ECO:0000256" key="3">
    <source>
        <dbReference type="ARBA" id="ARBA00017179"/>
    </source>
</evidence>
<dbReference type="SUPFAM" id="SSF53335">
    <property type="entry name" value="S-adenosyl-L-methionine-dependent methyltransferases"/>
    <property type="match status" value="1"/>
</dbReference>
<evidence type="ECO:0000256" key="6">
    <source>
        <dbReference type="ARBA" id="ARBA00022694"/>
    </source>
</evidence>
<evidence type="ECO:0000256" key="1">
    <source>
        <dbReference type="ARBA" id="ARBA00004797"/>
    </source>
</evidence>
<dbReference type="InterPro" id="IPR056744">
    <property type="entry name" value="TRM5/TYW2-like_N"/>
</dbReference>